<dbReference type="GO" id="GO:0003712">
    <property type="term" value="F:transcription coregulator activity"/>
    <property type="evidence" value="ECO:0007669"/>
    <property type="project" value="TreeGrafter"/>
</dbReference>
<evidence type="ECO:0000313" key="4">
    <source>
        <dbReference type="Ensembl" id="ENSCABP00000009277.1"/>
    </source>
</evidence>
<dbReference type="PANTHER" id="PTHR23251:SF0">
    <property type="entry name" value="PROTEIN LYRIC"/>
    <property type="match status" value="1"/>
</dbReference>
<accession>A0A8C0GHH5</accession>
<protein>
    <submittedName>
        <fullName evidence="4">Metadherin</fullName>
    </submittedName>
</protein>
<dbReference type="GO" id="GO:0043123">
    <property type="term" value="P:positive regulation of canonical NF-kappaB signal transduction"/>
    <property type="evidence" value="ECO:0007669"/>
    <property type="project" value="InterPro"/>
</dbReference>
<proteinExistence type="predicted"/>
<dbReference type="Pfam" id="PF15686">
    <property type="entry name" value="LYRIC"/>
    <property type="match status" value="1"/>
</dbReference>
<evidence type="ECO:0000256" key="3">
    <source>
        <dbReference type="SAM" id="Phobius"/>
    </source>
</evidence>
<dbReference type="Proteomes" id="UP000694404">
    <property type="component" value="Unplaced"/>
</dbReference>
<dbReference type="GeneTree" id="ENSGT00940000154181"/>
<comment type="subcellular location">
    <subcellularLocation>
        <location evidence="1">Nucleus</location>
    </subcellularLocation>
</comment>
<dbReference type="AlphaFoldDB" id="A0A8C0GHH5"/>
<dbReference type="GO" id="GO:0006357">
    <property type="term" value="P:regulation of transcription by RNA polymerase II"/>
    <property type="evidence" value="ECO:0007669"/>
    <property type="project" value="TreeGrafter"/>
</dbReference>
<keyword evidence="5" id="KW-1185">Reference proteome</keyword>
<keyword evidence="2" id="KW-0539">Nucleus</keyword>
<dbReference type="InterPro" id="IPR031402">
    <property type="entry name" value="LYRIC"/>
</dbReference>
<organism evidence="4 5">
    <name type="scientific">Chelonoidis abingdonii</name>
    <name type="common">Abingdon island giant tortoise</name>
    <name type="synonym">Testudo abingdonii</name>
    <dbReference type="NCBI Taxonomy" id="106734"/>
    <lineage>
        <taxon>Eukaryota</taxon>
        <taxon>Metazoa</taxon>
        <taxon>Chordata</taxon>
        <taxon>Craniata</taxon>
        <taxon>Vertebrata</taxon>
        <taxon>Euteleostomi</taxon>
        <taxon>Archelosauria</taxon>
        <taxon>Testudinata</taxon>
        <taxon>Testudines</taxon>
        <taxon>Cryptodira</taxon>
        <taxon>Durocryptodira</taxon>
        <taxon>Testudinoidea</taxon>
        <taxon>Testudinidae</taxon>
        <taxon>Chelonoidis</taxon>
    </lineage>
</organism>
<dbReference type="PANTHER" id="PTHR23251">
    <property type="entry name" value="LYSINE-RICH CEACAM1 CO-ISOLATED PROTEIN LYRIC PROTEIN"/>
    <property type="match status" value="1"/>
</dbReference>
<evidence type="ECO:0000256" key="2">
    <source>
        <dbReference type="ARBA" id="ARBA00023242"/>
    </source>
</evidence>
<reference evidence="4" key="1">
    <citation type="submission" date="2025-08" db="UniProtKB">
        <authorList>
            <consortium name="Ensembl"/>
        </authorList>
    </citation>
    <scope>IDENTIFICATION</scope>
</reference>
<keyword evidence="3" id="KW-1133">Transmembrane helix</keyword>
<keyword evidence="3" id="KW-0812">Transmembrane</keyword>
<dbReference type="Ensembl" id="ENSCABT00000010174.1">
    <property type="protein sequence ID" value="ENSCABP00000009277.1"/>
    <property type="gene ID" value="ENSCABG00000006980.1"/>
</dbReference>
<dbReference type="GO" id="GO:0005634">
    <property type="term" value="C:nucleus"/>
    <property type="evidence" value="ECO:0007669"/>
    <property type="project" value="UniProtKB-SubCell"/>
</dbReference>
<reference evidence="4" key="2">
    <citation type="submission" date="2025-09" db="UniProtKB">
        <authorList>
            <consortium name="Ensembl"/>
        </authorList>
    </citation>
    <scope>IDENTIFICATION</scope>
</reference>
<keyword evidence="3" id="KW-0472">Membrane</keyword>
<name>A0A8C0GHH5_CHEAB</name>
<evidence type="ECO:0000313" key="5">
    <source>
        <dbReference type="Proteomes" id="UP000694404"/>
    </source>
</evidence>
<sequence>MAARSWQEALAQQAEEVSARVREALSVGLGLLRTELGLELGFEPQGLPSWLVLLATAALGLLLLLGLLWVVTCATGSRRKQPRSLPGREEDDEAVALGLTGGSGVPNKAAPAAPLLLKAEEQKKRNKKRLAEKGAARPNGRPVLEVSEDEIIQTVQRENPKQPLDADKKNEKVLKSAGEAAVRKMLFSLSTVSCFDTSVAPFWLNTQLLLCYITPVPPSSHLPGKHKT</sequence>
<evidence type="ECO:0000256" key="1">
    <source>
        <dbReference type="ARBA" id="ARBA00004123"/>
    </source>
</evidence>
<dbReference type="InterPro" id="IPR052305">
    <property type="entry name" value="TransReg_TumorExp"/>
</dbReference>
<dbReference type="GO" id="GO:0043066">
    <property type="term" value="P:negative regulation of apoptotic process"/>
    <property type="evidence" value="ECO:0007669"/>
    <property type="project" value="InterPro"/>
</dbReference>
<dbReference type="GO" id="GO:0045766">
    <property type="term" value="P:positive regulation of angiogenesis"/>
    <property type="evidence" value="ECO:0007669"/>
    <property type="project" value="InterPro"/>
</dbReference>
<feature type="transmembrane region" description="Helical" evidence="3">
    <location>
        <begin position="50"/>
        <end position="71"/>
    </location>
</feature>